<accession>A0A0K8QM64</accession>
<dbReference type="EMBL" id="DF970162">
    <property type="protein sequence ID" value="GAP65527.1"/>
    <property type="molecule type" value="Genomic_DNA"/>
</dbReference>
<dbReference type="InterPro" id="IPR027268">
    <property type="entry name" value="Peptidase_M4/M1_CTD_sf"/>
</dbReference>
<dbReference type="Proteomes" id="UP000253740">
    <property type="component" value="Unassembled WGS sequence"/>
</dbReference>
<reference evidence="3" key="1">
    <citation type="submission" date="2015-08" db="EMBL/GenBank/DDBJ databases">
        <title>Complete DNA Sequence of Pseudomonas syringae pv. actinidiae, the Causal Agent of Kiwifruit Canker Disease.</title>
        <authorList>
            <person name="Rikkerink E.H.A."/>
            <person name="Fineran P.C."/>
        </authorList>
    </citation>
    <scope>NUCLEOTIDE SEQUENCE</scope>
    <source>
        <strain evidence="3">SkMP5</strain>
    </source>
</reference>
<proteinExistence type="predicted"/>
<dbReference type="InterPro" id="IPR007963">
    <property type="entry name" value="Peptidase_M61_catalytic"/>
</dbReference>
<feature type="domain" description="Peptidase M61 catalytic" evidence="2">
    <location>
        <begin position="292"/>
        <end position="342"/>
    </location>
</feature>
<feature type="chain" id="PRO_5005514902" description="Peptidase M61 catalytic domain-containing protein" evidence="1">
    <location>
        <begin position="21"/>
        <end position="483"/>
    </location>
</feature>
<dbReference type="OrthoDB" id="1467486at2"/>
<feature type="signal peptide" evidence="1">
    <location>
        <begin position="1"/>
        <end position="20"/>
    </location>
</feature>
<organism evidence="3">
    <name type="scientific">Mizugakiibacter sediminis</name>
    <dbReference type="NCBI Taxonomy" id="1475481"/>
    <lineage>
        <taxon>Bacteria</taxon>
        <taxon>Pseudomonadati</taxon>
        <taxon>Pseudomonadota</taxon>
        <taxon>Gammaproteobacteria</taxon>
        <taxon>Lysobacterales</taxon>
        <taxon>Rhodanobacteraceae</taxon>
        <taxon>Mizugakiibacter</taxon>
    </lineage>
</organism>
<dbReference type="Pfam" id="PF05299">
    <property type="entry name" value="Peptidase_M61"/>
    <property type="match status" value="1"/>
</dbReference>
<gene>
    <name evidence="3" type="ORF">MBSD_n0817</name>
</gene>
<evidence type="ECO:0000256" key="1">
    <source>
        <dbReference type="SAM" id="SignalP"/>
    </source>
</evidence>
<evidence type="ECO:0000313" key="3">
    <source>
        <dbReference type="EMBL" id="GAP65527.1"/>
    </source>
</evidence>
<dbReference type="Gene3D" id="1.10.390.10">
    <property type="entry name" value="Neutral Protease Domain 2"/>
    <property type="match status" value="1"/>
</dbReference>
<name>A0A0K8QM64_9GAMM</name>
<protein>
    <recommendedName>
        <fullName evidence="2">Peptidase M61 catalytic domain-containing protein</fullName>
    </recommendedName>
</protein>
<dbReference type="RefSeq" id="WP_062535374.1">
    <property type="nucleotide sequence ID" value="NZ_DF970162.1"/>
</dbReference>
<keyword evidence="1" id="KW-0732">Signal</keyword>
<keyword evidence="4" id="KW-1185">Reference proteome</keyword>
<evidence type="ECO:0000259" key="2">
    <source>
        <dbReference type="Pfam" id="PF05299"/>
    </source>
</evidence>
<dbReference type="AlphaFoldDB" id="A0A0K8QM64"/>
<evidence type="ECO:0000313" key="4">
    <source>
        <dbReference type="Proteomes" id="UP000253740"/>
    </source>
</evidence>
<sequence>MRARFPALLLASLLPSVAAAAGAHYRLRYDAADASMAVTLCDDAAHATLRLVADDDAPRYVSGLARDGGAPVARGDGGWTARDWRAGECLRYRADLGRIAATQRPDVGWRRGDDLLAAPTLWLLQPQDADRADAEVTLPPGYALSVPWQPLPAQGGVQRYRIALTPLDWAAMAAVGRFREMPVTLPGGTLRVALLDGGTAAQRQALRAWLARVSQAVLDAYGRLPIPDVQVLVVPVSRRRGDDAVAFGQSTRGQGHALTLLVDPAAPPEAFARDWIAVHELSHLFHPYLGDEGRWLAEGLATYYQEVLRARAGLISAESAWQRLDAGFARGRADAHAGMPLAEVSERMMDLGAFMRVYWAGTAYWLDVDAALRRHSRGRLSVDVALARFRDCCLPSHRAWTPQAFVAKLDTLTGTDLFTRDYARFAGATAFPDLAPTYAALGLRTRTDGALRFGGDATAEALRTAIMAAPGSGNAASAAARQP</sequence>